<dbReference type="AlphaFoldDB" id="A0A8X6JVB6"/>
<keyword evidence="2" id="KW-1185">Reference proteome</keyword>
<name>A0A8X6JVB6_9ARAC</name>
<proteinExistence type="predicted"/>
<evidence type="ECO:0000313" key="1">
    <source>
        <dbReference type="EMBL" id="GFS61417.1"/>
    </source>
</evidence>
<gene>
    <name evidence="1" type="primary">NCL1_19550</name>
    <name evidence="1" type="ORF">TNIN_186661</name>
</gene>
<reference evidence="1" key="1">
    <citation type="submission" date="2020-08" db="EMBL/GenBank/DDBJ databases">
        <title>Multicomponent nature underlies the extraordinary mechanical properties of spider dragline silk.</title>
        <authorList>
            <person name="Kono N."/>
            <person name="Nakamura H."/>
            <person name="Mori M."/>
            <person name="Yoshida Y."/>
            <person name="Ohtoshi R."/>
            <person name="Malay A.D."/>
            <person name="Moran D.A.P."/>
            <person name="Tomita M."/>
            <person name="Numata K."/>
            <person name="Arakawa K."/>
        </authorList>
    </citation>
    <scope>NUCLEOTIDE SEQUENCE</scope>
</reference>
<organism evidence="1 2">
    <name type="scientific">Trichonephila inaurata madagascariensis</name>
    <dbReference type="NCBI Taxonomy" id="2747483"/>
    <lineage>
        <taxon>Eukaryota</taxon>
        <taxon>Metazoa</taxon>
        <taxon>Ecdysozoa</taxon>
        <taxon>Arthropoda</taxon>
        <taxon>Chelicerata</taxon>
        <taxon>Arachnida</taxon>
        <taxon>Araneae</taxon>
        <taxon>Araneomorphae</taxon>
        <taxon>Entelegynae</taxon>
        <taxon>Araneoidea</taxon>
        <taxon>Nephilidae</taxon>
        <taxon>Trichonephila</taxon>
        <taxon>Trichonephila inaurata</taxon>
    </lineage>
</organism>
<dbReference type="EMBL" id="BMAV01027687">
    <property type="protein sequence ID" value="GFS61417.1"/>
    <property type="molecule type" value="Genomic_DNA"/>
</dbReference>
<dbReference type="OrthoDB" id="6419443at2759"/>
<evidence type="ECO:0000313" key="2">
    <source>
        <dbReference type="Proteomes" id="UP000886998"/>
    </source>
</evidence>
<comment type="caution">
    <text evidence="1">The sequence shown here is derived from an EMBL/GenBank/DDBJ whole genome shotgun (WGS) entry which is preliminary data.</text>
</comment>
<accession>A0A8X6JVB6</accession>
<sequence>MANENITEERHFVRLFEETLERNRDGLSDEDISDAVLKIICWFKRNITCPIEMYQTPRMLWAFFYRYSPISADLTRFQMLEAIRNSEEFRTFFKRPSLEVLSIGSSDLIGLCSVLYDNADFQKLNLTLVDHNKHWRSLFQAMIQVIRHDEYGNKGLLSALSSDSARDFAVKVIISSMPVGSLLVVIDSPTYHNYGNFQDDLKLLYSAEEKRFHFSEEPIKLYGRGLCKSSNQIINVLTKIGRGNSN</sequence>
<protein>
    <submittedName>
        <fullName evidence="1">Uncharacterized protein</fullName>
    </submittedName>
</protein>
<dbReference type="Proteomes" id="UP000886998">
    <property type="component" value="Unassembled WGS sequence"/>
</dbReference>